<dbReference type="SUPFAM" id="SSF56954">
    <property type="entry name" value="Outer membrane efflux proteins (OEP)"/>
    <property type="match status" value="1"/>
</dbReference>
<keyword evidence="1" id="KW-0732">Signal</keyword>
<feature type="signal peptide" evidence="1">
    <location>
        <begin position="1"/>
        <end position="20"/>
    </location>
</feature>
<name>A0A212JZG7_9BACT</name>
<feature type="chain" id="PRO_5012239543" description="Outer membrane efflux protein" evidence="1">
    <location>
        <begin position="21"/>
        <end position="394"/>
    </location>
</feature>
<evidence type="ECO:0008006" key="3">
    <source>
        <dbReference type="Google" id="ProtNLM"/>
    </source>
</evidence>
<protein>
    <recommendedName>
        <fullName evidence="3">Outer membrane efflux protein</fullName>
    </recommendedName>
</protein>
<organism evidence="2">
    <name type="scientific">uncultured Dysgonomonas sp</name>
    <dbReference type="NCBI Taxonomy" id="206096"/>
    <lineage>
        <taxon>Bacteria</taxon>
        <taxon>Pseudomonadati</taxon>
        <taxon>Bacteroidota</taxon>
        <taxon>Bacteroidia</taxon>
        <taxon>Bacteroidales</taxon>
        <taxon>Dysgonomonadaceae</taxon>
        <taxon>Dysgonomonas</taxon>
        <taxon>environmental samples</taxon>
    </lineage>
</organism>
<gene>
    <name evidence="2" type="ORF">KL86DYS1_30954</name>
</gene>
<evidence type="ECO:0000256" key="1">
    <source>
        <dbReference type="SAM" id="SignalP"/>
    </source>
</evidence>
<dbReference type="EMBL" id="FLUM01000003">
    <property type="protein sequence ID" value="SBW04864.1"/>
    <property type="molecule type" value="Genomic_DNA"/>
</dbReference>
<dbReference type="AlphaFoldDB" id="A0A212JZG7"/>
<dbReference type="Gene3D" id="1.20.1600.10">
    <property type="entry name" value="Outer membrane efflux proteins (OEP)"/>
    <property type="match status" value="1"/>
</dbReference>
<evidence type="ECO:0000313" key="2">
    <source>
        <dbReference type="EMBL" id="SBW04864.1"/>
    </source>
</evidence>
<reference evidence="2" key="1">
    <citation type="submission" date="2016-04" db="EMBL/GenBank/DDBJ databases">
        <authorList>
            <person name="Evans L.H."/>
            <person name="Alamgir A."/>
            <person name="Owens N."/>
            <person name="Weber N.D."/>
            <person name="Virtaneva K."/>
            <person name="Barbian K."/>
            <person name="Babar A."/>
            <person name="Rosenke K."/>
        </authorList>
    </citation>
    <scope>NUCLEOTIDE SEQUENCE</scope>
    <source>
        <strain evidence="2">86-1</strain>
    </source>
</reference>
<dbReference type="PANTHER" id="PTHR30203">
    <property type="entry name" value="OUTER MEMBRANE CATION EFFLUX PROTEIN"/>
    <property type="match status" value="1"/>
</dbReference>
<dbReference type="GO" id="GO:0015562">
    <property type="term" value="F:efflux transmembrane transporter activity"/>
    <property type="evidence" value="ECO:0007669"/>
    <property type="project" value="InterPro"/>
</dbReference>
<proteinExistence type="predicted"/>
<dbReference type="InterPro" id="IPR010131">
    <property type="entry name" value="MdtP/NodT-like"/>
</dbReference>
<sequence length="394" mass="45562">MRTVIYILLLSLLSVVSVEAQDDTFSKVLESIETNNTTLKAYREQATADKIGNKTGINMANPEVEFGYLWGSPAGEGNRTDLNVTQSFDFPTAYRYKSQLAAGKNKQVDLTYNQQRREIMQQARALCVELTYQTKLNEQLAQRLESARELSDAYQKRFNQGDIDILERNKTKLDLLNTEKLYQINMVEINTLNAELQRLNGGEPLAYPFDNYPDYLFPLNFTEWFERVKENNPSLRLAEQEVELSKKQEQLTRALNLPKITAGYTSERILGTTLQGFTVGVSIPLWEGKNTVKHQKAQTVALQMQHADTKIQFQNVLKNQYDKASKLSVLLNEYQETLKVTNNRDLLKKALDKGQLSLINYLLELSVYYETIDRYYETERDYQLAVNELQQWER</sequence>
<dbReference type="PANTHER" id="PTHR30203:SF24">
    <property type="entry name" value="BLR4935 PROTEIN"/>
    <property type="match status" value="1"/>
</dbReference>
<accession>A0A212JZG7</accession>
<dbReference type="RefSeq" id="WP_296943141.1">
    <property type="nucleotide sequence ID" value="NZ_LT599032.1"/>
</dbReference>